<evidence type="ECO:0000256" key="9">
    <source>
        <dbReference type="SAM" id="Phobius"/>
    </source>
</evidence>
<dbReference type="SMART" id="SM00382">
    <property type="entry name" value="AAA"/>
    <property type="match status" value="1"/>
</dbReference>
<keyword evidence="3" id="KW-0813">Transport</keyword>
<dbReference type="EMBL" id="LR214939">
    <property type="protein sequence ID" value="VEU56557.1"/>
    <property type="molecule type" value="Genomic_DNA"/>
</dbReference>
<dbReference type="Pfam" id="PF00664">
    <property type="entry name" value="ABC_membrane"/>
    <property type="match status" value="1"/>
</dbReference>
<dbReference type="GO" id="GO:0016887">
    <property type="term" value="F:ATP hydrolysis activity"/>
    <property type="evidence" value="ECO:0007669"/>
    <property type="project" value="InterPro"/>
</dbReference>
<keyword evidence="7 9" id="KW-1133">Transmembrane helix</keyword>
<dbReference type="InterPro" id="IPR003439">
    <property type="entry name" value="ABC_transporter-like_ATP-bd"/>
</dbReference>
<protein>
    <submittedName>
        <fullName evidence="12">ABC-type multidrug/protein/lipid transport system ATPase component</fullName>
        <ecNumber evidence="12">3.6.3.-</ecNumber>
    </submittedName>
</protein>
<keyword evidence="12" id="KW-0378">Hydrolase</keyword>
<dbReference type="InterPro" id="IPR011527">
    <property type="entry name" value="ABC1_TM_dom"/>
</dbReference>
<dbReference type="Pfam" id="PF00005">
    <property type="entry name" value="ABC_tran"/>
    <property type="match status" value="1"/>
</dbReference>
<dbReference type="Gene3D" id="3.40.50.300">
    <property type="entry name" value="P-loop containing nucleotide triphosphate hydrolases"/>
    <property type="match status" value="1"/>
</dbReference>
<sequence>MNNSHQFDPFYSVKNPKLMTKEELKQHKKNVKRIKRESFGSTLHYLNYRKGAFAAVVILNLLSAIFMTTSTFLIGYLTDVALGYDQLRIGGDFKVWKFVIGFTMMGVFYLLGSGLSMWSDIVSNKVGVIAGRVMRSEAYQKLMKMPISFFDATNTGEVMSILSNDIDNITFGFADALSPLLMSVFIIVASFGFMLYNSVYLSLIVLVLIPLFLSVVVILMLKAIPQFEKQQSRTAKLNGYIEEHLAAIHLIRNFNQAKIVNKTFEKYNDKLYGSSFKASLYSGIIWPYSLVATFIIQIIIGVIAVVFSTNNISTGSGQMFSVGVITNFILYTRNISDRVNRIFQNLTTLQIGIVSSARVLQLIKLTPPVDETKLENIGNVKGDVEFKNVYFSYSNNPENLQLKNASFKAKRGQIFAIVGPTGAGKTTIINLLSKFYLPLSGEIRIDGHLSSNVNEHSWRNQISIVLQDTFLFKTTIMNNLKYANPNATDEEVIAAAKISNAHEFIMQLENQYSEVVLEGGVNFSQGERQLLAITRAIIANKNILILDEATSNVDTRTEKHIQNAMLSLMKGKTSFVIAHRLSTIVNADKILVVQNGEIIEQGNHTELLAKKGFYEQLYNSSFDDGE</sequence>
<keyword evidence="6" id="KW-0067">ATP-binding</keyword>
<feature type="transmembrane region" description="Helical" evidence="9">
    <location>
        <begin position="169"/>
        <end position="193"/>
    </location>
</feature>
<dbReference type="AlphaFoldDB" id="A0A448ZZ92"/>
<evidence type="ECO:0000256" key="7">
    <source>
        <dbReference type="ARBA" id="ARBA00022989"/>
    </source>
</evidence>
<evidence type="ECO:0000259" key="10">
    <source>
        <dbReference type="PROSITE" id="PS50893"/>
    </source>
</evidence>
<keyword evidence="12" id="KW-0614">Plasmid</keyword>
<dbReference type="InterPro" id="IPR003593">
    <property type="entry name" value="AAA+_ATPase"/>
</dbReference>
<dbReference type="GO" id="GO:0005886">
    <property type="term" value="C:plasma membrane"/>
    <property type="evidence" value="ECO:0007669"/>
    <property type="project" value="UniProtKB-SubCell"/>
</dbReference>
<evidence type="ECO:0000256" key="3">
    <source>
        <dbReference type="ARBA" id="ARBA00022448"/>
    </source>
</evidence>
<dbReference type="RefSeq" id="WP_129619922.1">
    <property type="nucleotide sequence ID" value="NZ_LR214938.2"/>
</dbReference>
<dbReference type="EC" id="3.6.3.-" evidence="12"/>
<name>A0A448ZZ92_METSV</name>
<dbReference type="Gene3D" id="1.20.1560.10">
    <property type="entry name" value="ABC transporter type 1, transmembrane domain"/>
    <property type="match status" value="1"/>
</dbReference>
<comment type="subcellular location">
    <subcellularLocation>
        <location evidence="1">Cell membrane</location>
        <topology evidence="1">Multi-pass membrane protein</topology>
    </subcellularLocation>
</comment>
<evidence type="ECO:0000256" key="1">
    <source>
        <dbReference type="ARBA" id="ARBA00004651"/>
    </source>
</evidence>
<evidence type="ECO:0000256" key="4">
    <source>
        <dbReference type="ARBA" id="ARBA00022692"/>
    </source>
</evidence>
<dbReference type="GO" id="GO:0015421">
    <property type="term" value="F:ABC-type oligopeptide transporter activity"/>
    <property type="evidence" value="ECO:0007669"/>
    <property type="project" value="TreeGrafter"/>
</dbReference>
<dbReference type="PANTHER" id="PTHR43394">
    <property type="entry name" value="ATP-DEPENDENT PERMEASE MDL1, MITOCHONDRIAL"/>
    <property type="match status" value="1"/>
</dbReference>
<dbReference type="InterPro" id="IPR036640">
    <property type="entry name" value="ABC1_TM_sf"/>
</dbReference>
<proteinExistence type="inferred from homology"/>
<evidence type="ECO:0000256" key="6">
    <source>
        <dbReference type="ARBA" id="ARBA00022840"/>
    </source>
</evidence>
<feature type="transmembrane region" description="Helical" evidence="9">
    <location>
        <begin position="52"/>
        <end position="75"/>
    </location>
</feature>
<dbReference type="InterPro" id="IPR039421">
    <property type="entry name" value="Type_1_exporter"/>
</dbReference>
<feature type="transmembrane region" description="Helical" evidence="9">
    <location>
        <begin position="95"/>
        <end position="115"/>
    </location>
</feature>
<dbReference type="GO" id="GO:0005524">
    <property type="term" value="F:ATP binding"/>
    <property type="evidence" value="ECO:0007669"/>
    <property type="project" value="UniProtKB-KW"/>
</dbReference>
<dbReference type="CDD" id="cd18547">
    <property type="entry name" value="ABC_6TM_Tm288_like"/>
    <property type="match status" value="1"/>
</dbReference>
<evidence type="ECO:0000256" key="2">
    <source>
        <dbReference type="ARBA" id="ARBA00005417"/>
    </source>
</evidence>
<keyword evidence="8 9" id="KW-0472">Membrane</keyword>
<evidence type="ECO:0000256" key="5">
    <source>
        <dbReference type="ARBA" id="ARBA00022741"/>
    </source>
</evidence>
<feature type="domain" description="ABC transporter" evidence="10">
    <location>
        <begin position="384"/>
        <end position="620"/>
    </location>
</feature>
<geneLocation type="plasmid" evidence="12">
    <name>2</name>
</geneLocation>
<reference evidence="12" key="1">
    <citation type="submission" date="2019-01" db="EMBL/GenBank/DDBJ databases">
        <authorList>
            <consortium name="Pathogen Informatics"/>
        </authorList>
    </citation>
    <scope>NUCLEOTIDE SEQUENCE [LARGE SCALE GENOMIC DNA]</scope>
    <source>
        <strain evidence="12">NCTC10113</strain>
    </source>
</reference>
<dbReference type="FunFam" id="3.40.50.300:FF:000287">
    <property type="entry name" value="Multidrug ABC transporter ATP-binding protein"/>
    <property type="match status" value="1"/>
</dbReference>
<dbReference type="PROSITE" id="PS50929">
    <property type="entry name" value="ABC_TM1F"/>
    <property type="match status" value="1"/>
</dbReference>
<dbReference type="InterPro" id="IPR027417">
    <property type="entry name" value="P-loop_NTPase"/>
</dbReference>
<evidence type="ECO:0000259" key="11">
    <source>
        <dbReference type="PROSITE" id="PS50929"/>
    </source>
</evidence>
<organism evidence="12">
    <name type="scientific">Metamycoplasma salivarium</name>
    <name type="common">Mycoplasma salivarium</name>
    <dbReference type="NCBI Taxonomy" id="2124"/>
    <lineage>
        <taxon>Bacteria</taxon>
        <taxon>Bacillati</taxon>
        <taxon>Mycoplasmatota</taxon>
        <taxon>Mycoplasmoidales</taxon>
        <taxon>Metamycoplasmataceae</taxon>
        <taxon>Metamycoplasma</taxon>
    </lineage>
</organism>
<keyword evidence="4 9" id="KW-0812">Transmembrane</keyword>
<feature type="transmembrane region" description="Helical" evidence="9">
    <location>
        <begin position="312"/>
        <end position="331"/>
    </location>
</feature>
<comment type="similarity">
    <text evidence="2">Belongs to the ABC transporter superfamily.</text>
</comment>
<dbReference type="PROSITE" id="PS50893">
    <property type="entry name" value="ABC_TRANSPORTER_2"/>
    <property type="match status" value="1"/>
</dbReference>
<accession>A0A448ZZ92</accession>
<dbReference type="SUPFAM" id="SSF52540">
    <property type="entry name" value="P-loop containing nucleoside triphosphate hydrolases"/>
    <property type="match status" value="1"/>
</dbReference>
<evidence type="ECO:0000256" key="8">
    <source>
        <dbReference type="ARBA" id="ARBA00023136"/>
    </source>
</evidence>
<keyword evidence="5" id="KW-0547">Nucleotide-binding</keyword>
<evidence type="ECO:0000313" key="12">
    <source>
        <dbReference type="EMBL" id="VEU56557.1"/>
    </source>
</evidence>
<dbReference type="SUPFAM" id="SSF90123">
    <property type="entry name" value="ABC transporter transmembrane region"/>
    <property type="match status" value="1"/>
</dbReference>
<feature type="transmembrane region" description="Helical" evidence="9">
    <location>
        <begin position="199"/>
        <end position="221"/>
    </location>
</feature>
<dbReference type="PANTHER" id="PTHR43394:SF1">
    <property type="entry name" value="ATP-BINDING CASSETTE SUB-FAMILY B MEMBER 10, MITOCHONDRIAL"/>
    <property type="match status" value="1"/>
</dbReference>
<dbReference type="CDD" id="cd03254">
    <property type="entry name" value="ABCC_Glucan_exporter_like"/>
    <property type="match status" value="1"/>
</dbReference>
<gene>
    <name evidence="12" type="primary">mldB1_4</name>
    <name evidence="12" type="ORF">NCTC10113_01467</name>
</gene>
<feature type="domain" description="ABC transmembrane type-1" evidence="11">
    <location>
        <begin position="54"/>
        <end position="350"/>
    </location>
</feature>
<feature type="transmembrane region" description="Helical" evidence="9">
    <location>
        <begin position="285"/>
        <end position="306"/>
    </location>
</feature>